<proteinExistence type="predicted"/>
<sequence length="152" mass="16694">MALDDKLTDLHKLHAAGQEKYTYFVLAASGASIAFAVQKTEGLPLSWWLVPAGLAVLSWAASFWLGVRAIDRVQATVVANHALLQLQQGTHPTQPDHPQLVQAAKEGVLQAMTVNSYQANTAYVWQFRMLLAGAAFFVAWRALEMYRITPAS</sequence>
<dbReference type="EMBL" id="JAUKVY010000021">
    <property type="protein sequence ID" value="MDO1535624.1"/>
    <property type="molecule type" value="Genomic_DNA"/>
</dbReference>
<protein>
    <submittedName>
        <fullName evidence="2">Uncharacterized protein</fullName>
    </submittedName>
</protein>
<evidence type="ECO:0000313" key="2">
    <source>
        <dbReference type="EMBL" id="MDO1535624.1"/>
    </source>
</evidence>
<reference evidence="2" key="1">
    <citation type="submission" date="2023-06" db="EMBL/GenBank/DDBJ databases">
        <authorList>
            <person name="Jiang Y."/>
            <person name="Liu Q."/>
        </authorList>
    </citation>
    <scope>NUCLEOTIDE SEQUENCE</scope>
    <source>
        <strain evidence="2">CGMCC 1.12090</strain>
    </source>
</reference>
<evidence type="ECO:0000313" key="3">
    <source>
        <dbReference type="Proteomes" id="UP001169027"/>
    </source>
</evidence>
<keyword evidence="1" id="KW-0812">Transmembrane</keyword>
<dbReference type="RefSeq" id="WP_301813396.1">
    <property type="nucleotide sequence ID" value="NZ_JAUJZH010000021.1"/>
</dbReference>
<name>A0ABT8SBG4_9BURK</name>
<feature type="transmembrane region" description="Helical" evidence="1">
    <location>
        <begin position="122"/>
        <end position="143"/>
    </location>
</feature>
<feature type="transmembrane region" description="Helical" evidence="1">
    <location>
        <begin position="45"/>
        <end position="67"/>
    </location>
</feature>
<gene>
    <name evidence="2" type="ORF">Q2T77_25400</name>
</gene>
<accession>A0ABT8SBG4</accession>
<keyword evidence="1" id="KW-0472">Membrane</keyword>
<organism evidence="2 3">
    <name type="scientific">Variovorax ginsengisoli</name>
    <dbReference type="NCBI Taxonomy" id="363844"/>
    <lineage>
        <taxon>Bacteria</taxon>
        <taxon>Pseudomonadati</taxon>
        <taxon>Pseudomonadota</taxon>
        <taxon>Betaproteobacteria</taxon>
        <taxon>Burkholderiales</taxon>
        <taxon>Comamonadaceae</taxon>
        <taxon>Variovorax</taxon>
    </lineage>
</organism>
<comment type="caution">
    <text evidence="2">The sequence shown here is derived from an EMBL/GenBank/DDBJ whole genome shotgun (WGS) entry which is preliminary data.</text>
</comment>
<evidence type="ECO:0000256" key="1">
    <source>
        <dbReference type="SAM" id="Phobius"/>
    </source>
</evidence>
<feature type="transmembrane region" description="Helical" evidence="1">
    <location>
        <begin position="21"/>
        <end position="39"/>
    </location>
</feature>
<dbReference type="Proteomes" id="UP001169027">
    <property type="component" value="Unassembled WGS sequence"/>
</dbReference>
<keyword evidence="1" id="KW-1133">Transmembrane helix</keyword>
<keyword evidence="3" id="KW-1185">Reference proteome</keyword>